<dbReference type="Proteomes" id="UP000703269">
    <property type="component" value="Unassembled WGS sequence"/>
</dbReference>
<reference evidence="3 4" key="1">
    <citation type="submission" date="2021-08" db="EMBL/GenBank/DDBJ databases">
        <title>Draft Genome Sequence of Phanerochaete sordida strain YK-624.</title>
        <authorList>
            <person name="Mori T."/>
            <person name="Dohra H."/>
            <person name="Suzuki T."/>
            <person name="Kawagishi H."/>
            <person name="Hirai H."/>
        </authorList>
    </citation>
    <scope>NUCLEOTIDE SEQUENCE [LARGE SCALE GENOMIC DNA]</scope>
    <source>
        <strain evidence="3 4">YK-624</strain>
    </source>
</reference>
<protein>
    <submittedName>
        <fullName evidence="3">Uncharacterized protein</fullName>
    </submittedName>
</protein>
<accession>A0A9P3LH16</accession>
<name>A0A9P3LH16_9APHY</name>
<dbReference type="EMBL" id="BPQB01000034">
    <property type="protein sequence ID" value="GJE93642.1"/>
    <property type="molecule type" value="Genomic_DNA"/>
</dbReference>
<evidence type="ECO:0000256" key="1">
    <source>
        <dbReference type="SAM" id="MobiDB-lite"/>
    </source>
</evidence>
<keyword evidence="2" id="KW-0472">Membrane</keyword>
<evidence type="ECO:0000313" key="4">
    <source>
        <dbReference type="Proteomes" id="UP000703269"/>
    </source>
</evidence>
<gene>
    <name evidence="3" type="ORF">PsYK624_098020</name>
</gene>
<keyword evidence="2" id="KW-1133">Transmembrane helix</keyword>
<evidence type="ECO:0000313" key="3">
    <source>
        <dbReference type="EMBL" id="GJE93642.1"/>
    </source>
</evidence>
<feature type="transmembrane region" description="Helical" evidence="2">
    <location>
        <begin position="561"/>
        <end position="580"/>
    </location>
</feature>
<keyword evidence="2" id="KW-0812">Transmembrane</keyword>
<feature type="transmembrane region" description="Helical" evidence="2">
    <location>
        <begin position="172"/>
        <end position="199"/>
    </location>
</feature>
<sequence length="643" mass="71543">MDYKAAYDALPHFDDDARSDLRKDGADHEPEGKPTPPGRGSALVEITLLLSCVLAHAALVAFFVVLIVMRKPRDGKLINFDNNKLGTVTGYVYEQLTNKPSWIIKAYTVPLLFITQKLALRHVVRADQTLTAMDDQAHAWLGLGATVPVLWRYKDLFSKDSRRTRRDDLKTLAFLVCVVLYLGAGLVLGMVATDLFVFANTWGTNGYQNLTSPAWMVNMTEDSGWCVSDVNQESRNLTEEDHAVPHRMAESFPVISVLPLLNSVDNIAMTTTGLVQNLVYDVPNYSSTLRIGTHALVFQADCKALPNAKQDGQADPDDPHYVFTVDESVEEIEFTALIARALNVKSANWTDGGSPATVFVASTMSVVNDNNQPAPRTDIFPTLEQDNCRVASDCAAISSVQILACDLNLTRQSIELDTSVFPFGVYANVSSPDSSSWRDWSPEDATTLNYSLPLAYQFGSLSHPSQYSQHINLGDTTTNYRYTLLEETLMEILGYYDPDVPQVQLWRLNALLSQAVALVYWRTVVDILAMHKIDAEAQQASRQDLLSQYQVRDLVYIDARAPWYGLALSVVMLITAVAVIQQPKARTRIGKHYKLNGLGVLEMTWLLGRNKGVVAVDLAQNPEPTLVSLRKRGKHLRNPYRDI</sequence>
<evidence type="ECO:0000256" key="2">
    <source>
        <dbReference type="SAM" id="Phobius"/>
    </source>
</evidence>
<feature type="compositionally biased region" description="Basic and acidic residues" evidence="1">
    <location>
        <begin position="15"/>
        <end position="32"/>
    </location>
</feature>
<keyword evidence="4" id="KW-1185">Reference proteome</keyword>
<dbReference type="AlphaFoldDB" id="A0A9P3LH16"/>
<organism evidence="3 4">
    <name type="scientific">Phanerochaete sordida</name>
    <dbReference type="NCBI Taxonomy" id="48140"/>
    <lineage>
        <taxon>Eukaryota</taxon>
        <taxon>Fungi</taxon>
        <taxon>Dikarya</taxon>
        <taxon>Basidiomycota</taxon>
        <taxon>Agaricomycotina</taxon>
        <taxon>Agaricomycetes</taxon>
        <taxon>Polyporales</taxon>
        <taxon>Phanerochaetaceae</taxon>
        <taxon>Phanerochaete</taxon>
    </lineage>
</organism>
<feature type="region of interest" description="Disordered" evidence="1">
    <location>
        <begin position="15"/>
        <end position="39"/>
    </location>
</feature>
<proteinExistence type="predicted"/>
<comment type="caution">
    <text evidence="3">The sequence shown here is derived from an EMBL/GenBank/DDBJ whole genome shotgun (WGS) entry which is preliminary data.</text>
</comment>
<dbReference type="OrthoDB" id="2644397at2759"/>
<feature type="transmembrane region" description="Helical" evidence="2">
    <location>
        <begin position="46"/>
        <end position="69"/>
    </location>
</feature>